<gene>
    <name evidence="1" type="ORF">J437_LFUL012927</name>
</gene>
<dbReference type="EMBL" id="KZ308612">
    <property type="protein sequence ID" value="KAG8232337.1"/>
    <property type="molecule type" value="Genomic_DNA"/>
</dbReference>
<keyword evidence="2" id="KW-1185">Reference proteome</keyword>
<organism evidence="1 2">
    <name type="scientific">Ladona fulva</name>
    <name type="common">Scarce chaser dragonfly</name>
    <name type="synonym">Libellula fulva</name>
    <dbReference type="NCBI Taxonomy" id="123851"/>
    <lineage>
        <taxon>Eukaryota</taxon>
        <taxon>Metazoa</taxon>
        <taxon>Ecdysozoa</taxon>
        <taxon>Arthropoda</taxon>
        <taxon>Hexapoda</taxon>
        <taxon>Insecta</taxon>
        <taxon>Pterygota</taxon>
        <taxon>Palaeoptera</taxon>
        <taxon>Odonata</taxon>
        <taxon>Epiprocta</taxon>
        <taxon>Anisoptera</taxon>
        <taxon>Libelluloidea</taxon>
        <taxon>Libellulidae</taxon>
        <taxon>Ladona</taxon>
    </lineage>
</organism>
<reference evidence="1" key="2">
    <citation type="submission" date="2017-10" db="EMBL/GenBank/DDBJ databases">
        <title>Ladona fulva Genome sequencing and assembly.</title>
        <authorList>
            <person name="Murali S."/>
            <person name="Richards S."/>
            <person name="Bandaranaike D."/>
            <person name="Bellair M."/>
            <person name="Blankenburg K."/>
            <person name="Chao H."/>
            <person name="Dinh H."/>
            <person name="Doddapaneni H."/>
            <person name="Dugan-Rocha S."/>
            <person name="Elkadiri S."/>
            <person name="Gnanaolivu R."/>
            <person name="Hernandez B."/>
            <person name="Skinner E."/>
            <person name="Javaid M."/>
            <person name="Lee S."/>
            <person name="Li M."/>
            <person name="Ming W."/>
            <person name="Munidasa M."/>
            <person name="Muniz J."/>
            <person name="Nguyen L."/>
            <person name="Hughes D."/>
            <person name="Osuji N."/>
            <person name="Pu L.-L."/>
            <person name="Puazo M."/>
            <person name="Qu C."/>
            <person name="Quiroz J."/>
            <person name="Raj R."/>
            <person name="Weissenberger G."/>
            <person name="Xin Y."/>
            <person name="Zou X."/>
            <person name="Han Y."/>
            <person name="Worley K."/>
            <person name="Muzny D."/>
            <person name="Gibbs R."/>
        </authorList>
    </citation>
    <scope>NUCLEOTIDE SEQUENCE</scope>
    <source>
        <strain evidence="1">Sampled in the wild</strain>
    </source>
</reference>
<evidence type="ECO:0000313" key="1">
    <source>
        <dbReference type="EMBL" id="KAG8232337.1"/>
    </source>
</evidence>
<sequence>MTLNSLQLSWAIQQAYSLPDDLYQTAKISKLLLLMEKGEAADFRGRSLNEIDNHSVNNL</sequence>
<comment type="caution">
    <text evidence="1">The sequence shown here is derived from an EMBL/GenBank/DDBJ whole genome shotgun (WGS) entry which is preliminary data.</text>
</comment>
<dbReference type="Proteomes" id="UP000792457">
    <property type="component" value="Unassembled WGS sequence"/>
</dbReference>
<reference evidence="1" key="1">
    <citation type="submission" date="2013-04" db="EMBL/GenBank/DDBJ databases">
        <authorList>
            <person name="Qu J."/>
            <person name="Murali S.C."/>
            <person name="Bandaranaike D."/>
            <person name="Bellair M."/>
            <person name="Blankenburg K."/>
            <person name="Chao H."/>
            <person name="Dinh H."/>
            <person name="Doddapaneni H."/>
            <person name="Downs B."/>
            <person name="Dugan-Rocha S."/>
            <person name="Elkadiri S."/>
            <person name="Gnanaolivu R.D."/>
            <person name="Hernandez B."/>
            <person name="Javaid M."/>
            <person name="Jayaseelan J.C."/>
            <person name="Lee S."/>
            <person name="Li M."/>
            <person name="Ming W."/>
            <person name="Munidasa M."/>
            <person name="Muniz J."/>
            <person name="Nguyen L."/>
            <person name="Ongeri F."/>
            <person name="Osuji N."/>
            <person name="Pu L.-L."/>
            <person name="Puazo M."/>
            <person name="Qu C."/>
            <person name="Quiroz J."/>
            <person name="Raj R."/>
            <person name="Weissenberger G."/>
            <person name="Xin Y."/>
            <person name="Zou X."/>
            <person name="Han Y."/>
            <person name="Richards S."/>
            <person name="Worley K."/>
            <person name="Muzny D."/>
            <person name="Gibbs R."/>
        </authorList>
    </citation>
    <scope>NUCLEOTIDE SEQUENCE</scope>
    <source>
        <strain evidence="1">Sampled in the wild</strain>
    </source>
</reference>
<name>A0A8K0KCB4_LADFU</name>
<proteinExistence type="predicted"/>
<accession>A0A8K0KCB4</accession>
<protein>
    <submittedName>
        <fullName evidence="1">Uncharacterized protein</fullName>
    </submittedName>
</protein>
<evidence type="ECO:0000313" key="2">
    <source>
        <dbReference type="Proteomes" id="UP000792457"/>
    </source>
</evidence>
<dbReference type="AlphaFoldDB" id="A0A8K0KCB4"/>
<dbReference type="OrthoDB" id="5376140at2759"/>